<dbReference type="InterPro" id="IPR027469">
    <property type="entry name" value="Cation_efflux_TMD_sf"/>
</dbReference>
<organism evidence="12 13">
    <name type="scientific">Cylindrobasidium torrendii FP15055 ss-10</name>
    <dbReference type="NCBI Taxonomy" id="1314674"/>
    <lineage>
        <taxon>Eukaryota</taxon>
        <taxon>Fungi</taxon>
        <taxon>Dikarya</taxon>
        <taxon>Basidiomycota</taxon>
        <taxon>Agaricomycotina</taxon>
        <taxon>Agaricomycetes</taxon>
        <taxon>Agaricomycetidae</taxon>
        <taxon>Agaricales</taxon>
        <taxon>Marasmiineae</taxon>
        <taxon>Physalacriaceae</taxon>
        <taxon>Cylindrobasidium</taxon>
    </lineage>
</organism>
<dbReference type="OrthoDB" id="5980560at2759"/>
<keyword evidence="13" id="KW-1185">Reference proteome</keyword>
<evidence type="ECO:0000256" key="1">
    <source>
        <dbReference type="ARBA" id="ARBA00004146"/>
    </source>
</evidence>
<feature type="transmembrane region" description="Helical" evidence="11">
    <location>
        <begin position="184"/>
        <end position="201"/>
    </location>
</feature>
<evidence type="ECO:0000256" key="4">
    <source>
        <dbReference type="ARBA" id="ARBA00022692"/>
    </source>
</evidence>
<evidence type="ECO:0000256" key="9">
    <source>
        <dbReference type="ARBA" id="ARBA00023136"/>
    </source>
</evidence>
<evidence type="ECO:0000256" key="3">
    <source>
        <dbReference type="ARBA" id="ARBA00008731"/>
    </source>
</evidence>
<evidence type="ECO:0000313" key="12">
    <source>
        <dbReference type="EMBL" id="KIY62195.1"/>
    </source>
</evidence>
<proteinExistence type="inferred from homology"/>
<keyword evidence="10" id="KW-0968">Cytoplasmic vesicle</keyword>
<dbReference type="GO" id="GO:0031901">
    <property type="term" value="C:early endosome membrane"/>
    <property type="evidence" value="ECO:0007669"/>
    <property type="project" value="UniProtKB-SubCell"/>
</dbReference>
<dbReference type="EMBL" id="KN880812">
    <property type="protein sequence ID" value="KIY62195.1"/>
    <property type="molecule type" value="Genomic_DNA"/>
</dbReference>
<evidence type="ECO:0000256" key="10">
    <source>
        <dbReference type="ARBA" id="ARBA00023329"/>
    </source>
</evidence>
<evidence type="ECO:0000256" key="5">
    <source>
        <dbReference type="ARBA" id="ARBA00022753"/>
    </source>
</evidence>
<evidence type="ECO:0000256" key="11">
    <source>
        <dbReference type="SAM" id="Phobius"/>
    </source>
</evidence>
<dbReference type="InterPro" id="IPR026765">
    <property type="entry name" value="Tmem163"/>
</dbReference>
<comment type="subcellular location">
    <subcellularLocation>
        <location evidence="2">Cytoplasmic vesicle</location>
        <location evidence="2">Secretory vesicle</location>
        <location evidence="2">Synaptic vesicle membrane</location>
        <topology evidence="2">Multi-pass membrane protein</topology>
    </subcellularLocation>
    <subcellularLocation>
        <location evidence="1">Early endosome membrane</location>
    </subcellularLocation>
</comment>
<feature type="transmembrane region" description="Helical" evidence="11">
    <location>
        <begin position="160"/>
        <end position="178"/>
    </location>
</feature>
<dbReference type="PANTHER" id="PTHR31937:SF2">
    <property type="entry name" value="TRANSMEMBRANE PROTEIN 163"/>
    <property type="match status" value="1"/>
</dbReference>
<dbReference type="GO" id="GO:0030003">
    <property type="term" value="P:intracellular monoatomic cation homeostasis"/>
    <property type="evidence" value="ECO:0007669"/>
    <property type="project" value="UniProtKB-ARBA"/>
</dbReference>
<evidence type="ECO:0000256" key="8">
    <source>
        <dbReference type="ARBA" id="ARBA00023018"/>
    </source>
</evidence>
<feature type="transmembrane region" description="Helical" evidence="11">
    <location>
        <begin position="40"/>
        <end position="64"/>
    </location>
</feature>
<keyword evidence="8" id="KW-0770">Synapse</keyword>
<feature type="transmembrane region" description="Helical" evidence="11">
    <location>
        <begin position="85"/>
        <end position="103"/>
    </location>
</feature>
<evidence type="ECO:0000313" key="13">
    <source>
        <dbReference type="Proteomes" id="UP000054007"/>
    </source>
</evidence>
<dbReference type="Proteomes" id="UP000054007">
    <property type="component" value="Unassembled WGS sequence"/>
</dbReference>
<keyword evidence="7 11" id="KW-1133">Transmembrane helix</keyword>
<keyword evidence="5" id="KW-0967">Endosome</keyword>
<dbReference type="GO" id="GO:0098771">
    <property type="term" value="P:inorganic ion homeostasis"/>
    <property type="evidence" value="ECO:0007669"/>
    <property type="project" value="UniProtKB-ARBA"/>
</dbReference>
<dbReference type="SUPFAM" id="SSF161111">
    <property type="entry name" value="Cation efflux protein transmembrane domain-like"/>
    <property type="match status" value="1"/>
</dbReference>
<evidence type="ECO:0000256" key="6">
    <source>
        <dbReference type="ARBA" id="ARBA00022833"/>
    </source>
</evidence>
<comment type="similarity">
    <text evidence="3">Belongs to the TMEM163 family.</text>
</comment>
<keyword evidence="4 11" id="KW-0812">Transmembrane</keyword>
<dbReference type="GO" id="GO:0008324">
    <property type="term" value="F:monoatomic cation transmembrane transporter activity"/>
    <property type="evidence" value="ECO:0007669"/>
    <property type="project" value="InterPro"/>
</dbReference>
<keyword evidence="6" id="KW-0862">Zinc</keyword>
<feature type="transmembrane region" description="Helical" evidence="11">
    <location>
        <begin position="123"/>
        <end position="140"/>
    </location>
</feature>
<reference evidence="12 13" key="1">
    <citation type="journal article" date="2015" name="Fungal Genet. Biol.">
        <title>Evolution of novel wood decay mechanisms in Agaricales revealed by the genome sequences of Fistulina hepatica and Cylindrobasidium torrendii.</title>
        <authorList>
            <person name="Floudas D."/>
            <person name="Held B.W."/>
            <person name="Riley R."/>
            <person name="Nagy L.G."/>
            <person name="Koehler G."/>
            <person name="Ransdell A.S."/>
            <person name="Younus H."/>
            <person name="Chow J."/>
            <person name="Chiniquy J."/>
            <person name="Lipzen A."/>
            <person name="Tritt A."/>
            <person name="Sun H."/>
            <person name="Haridas S."/>
            <person name="LaButti K."/>
            <person name="Ohm R.A."/>
            <person name="Kues U."/>
            <person name="Blanchette R.A."/>
            <person name="Grigoriev I.V."/>
            <person name="Minto R.E."/>
            <person name="Hibbett D.S."/>
        </authorList>
    </citation>
    <scope>NUCLEOTIDE SEQUENCE [LARGE SCALE GENOMIC DNA]</scope>
    <source>
        <strain evidence="12 13">FP15055 ss-10</strain>
    </source>
</reference>
<accession>A0A0D7AW45</accession>
<dbReference type="PANTHER" id="PTHR31937">
    <property type="entry name" value="TRANSMEMBRANE PROTEIN 163"/>
    <property type="match status" value="1"/>
</dbReference>
<sequence>MATTSYRRLQQYAVAISIVSIIYCAAEGAVSIGFGAESASLSLVFFGIQSGIEVTSACMVLWRFRKVAAPGEERSAELDPRDLRFEKIATGAISGLIILLALATEGTAIAGLVTRREPDDSNASLIISASALVLMVLLWLPKRYLARALDSSAMQGETQCSLSCIQITIVLFVGALVFRLWKGGWWVDSATSLILGLLFAWEAYKMGRWVLDPNFNGGCCGHDHAHEEAKGWKKWLGFSGKKKLDDAERDSAESSTLPEDSISTPSCESCAEKHAIGVVECTTLHHQASETPTNCCNPAA</sequence>
<evidence type="ECO:0000256" key="2">
    <source>
        <dbReference type="ARBA" id="ARBA00004644"/>
    </source>
</evidence>
<feature type="transmembrane region" description="Helical" evidence="11">
    <location>
        <begin position="12"/>
        <end position="34"/>
    </location>
</feature>
<keyword evidence="9 11" id="KW-0472">Membrane</keyword>
<dbReference type="AlphaFoldDB" id="A0A0D7AW45"/>
<name>A0A0D7AW45_9AGAR</name>
<gene>
    <name evidence="12" type="ORF">CYLTODRAFT_427081</name>
</gene>
<evidence type="ECO:0000256" key="7">
    <source>
        <dbReference type="ARBA" id="ARBA00022989"/>
    </source>
</evidence>
<protein>
    <submittedName>
        <fullName evidence="12">Uncharacterized protein</fullName>
    </submittedName>
</protein>
<dbReference type="Gene3D" id="1.20.1510.10">
    <property type="entry name" value="Cation efflux protein transmembrane domain"/>
    <property type="match status" value="1"/>
</dbReference>